<dbReference type="PANTHER" id="PTHR11785:SF512">
    <property type="entry name" value="SOBREMESA, ISOFORM B"/>
    <property type="match status" value="1"/>
</dbReference>
<evidence type="ECO:0000313" key="7">
    <source>
        <dbReference type="Proteomes" id="UP000467305"/>
    </source>
</evidence>
<dbReference type="InterPro" id="IPR002293">
    <property type="entry name" value="AA/rel_permease1"/>
</dbReference>
<accession>A0A7J5A9R2</accession>
<feature type="transmembrane region" description="Helical" evidence="5">
    <location>
        <begin position="365"/>
        <end position="387"/>
    </location>
</feature>
<evidence type="ECO:0000256" key="4">
    <source>
        <dbReference type="ARBA" id="ARBA00023136"/>
    </source>
</evidence>
<keyword evidence="2 5" id="KW-0812">Transmembrane</keyword>
<feature type="transmembrane region" description="Helical" evidence="5">
    <location>
        <begin position="72"/>
        <end position="99"/>
    </location>
</feature>
<evidence type="ECO:0000256" key="5">
    <source>
        <dbReference type="SAM" id="Phobius"/>
    </source>
</evidence>
<dbReference type="Proteomes" id="UP000467305">
    <property type="component" value="Unassembled WGS sequence"/>
</dbReference>
<evidence type="ECO:0000313" key="6">
    <source>
        <dbReference type="EMBL" id="KAB1154287.1"/>
    </source>
</evidence>
<comment type="caution">
    <text evidence="6">The sequence shown here is derived from an EMBL/GenBank/DDBJ whole genome shotgun (WGS) entry which is preliminary data.</text>
</comment>
<feature type="transmembrane region" description="Helical" evidence="5">
    <location>
        <begin position="111"/>
        <end position="128"/>
    </location>
</feature>
<dbReference type="AlphaFoldDB" id="A0A7J5A9R2"/>
<feature type="transmembrane region" description="Helical" evidence="5">
    <location>
        <begin position="178"/>
        <end position="199"/>
    </location>
</feature>
<gene>
    <name evidence="6" type="ORF">F7018_14525</name>
</gene>
<feature type="transmembrane region" description="Helical" evidence="5">
    <location>
        <begin position="140"/>
        <end position="158"/>
    </location>
</feature>
<comment type="subcellular location">
    <subcellularLocation>
        <location evidence="1">Membrane</location>
        <topology evidence="1">Multi-pass membrane protein</topology>
    </subcellularLocation>
</comment>
<dbReference type="GO" id="GO:0015179">
    <property type="term" value="F:L-amino acid transmembrane transporter activity"/>
    <property type="evidence" value="ECO:0007669"/>
    <property type="project" value="TreeGrafter"/>
</dbReference>
<dbReference type="EMBL" id="WAAU01000029">
    <property type="protein sequence ID" value="KAB1154287.1"/>
    <property type="molecule type" value="Genomic_DNA"/>
</dbReference>
<feature type="transmembrane region" description="Helical" evidence="5">
    <location>
        <begin position="334"/>
        <end position="353"/>
    </location>
</feature>
<proteinExistence type="predicted"/>
<keyword evidence="4 5" id="KW-0472">Membrane</keyword>
<feature type="transmembrane region" description="Helical" evidence="5">
    <location>
        <begin position="393"/>
        <end position="413"/>
    </location>
</feature>
<protein>
    <submittedName>
        <fullName evidence="6">Amino acid permease</fullName>
    </submittedName>
</protein>
<keyword evidence="3 5" id="KW-1133">Transmembrane helix</keyword>
<dbReference type="PANTHER" id="PTHR11785">
    <property type="entry name" value="AMINO ACID TRANSPORTER"/>
    <property type="match status" value="1"/>
</dbReference>
<feature type="transmembrane region" description="Helical" evidence="5">
    <location>
        <begin position="262"/>
        <end position="281"/>
    </location>
</feature>
<feature type="transmembrane region" description="Helical" evidence="5">
    <location>
        <begin position="211"/>
        <end position="231"/>
    </location>
</feature>
<keyword evidence="7" id="KW-1185">Reference proteome</keyword>
<dbReference type="InterPro" id="IPR050598">
    <property type="entry name" value="AminoAcid_Transporter"/>
</dbReference>
<dbReference type="Pfam" id="PF13520">
    <property type="entry name" value="AA_permease_2"/>
    <property type="match status" value="1"/>
</dbReference>
<feature type="transmembrane region" description="Helical" evidence="5">
    <location>
        <begin position="28"/>
        <end position="51"/>
    </location>
</feature>
<evidence type="ECO:0000256" key="3">
    <source>
        <dbReference type="ARBA" id="ARBA00022989"/>
    </source>
</evidence>
<sequence length="417" mass="45683">MAVVIANMIGTGVFTSLGFQLVSTKNTWSIILLWSLGAIMAISGALSYAELGTKLTRSGGEYHFLSVVYNKFAGYLSGWASLTVGFAAPIALAAMAAGAYTEKYFGINDKLIASILIVVVSLFHMFNLKRSSQFQNTTTFIKILVIFIFIAIGLFTPSEATSFDWSNQWQNEILLPSFAVSLVYVSYSFSGWNAAAYIVDEIKNVNRNLPIALIGGTLLVSVFYILLQIVFLKQAPLSLLVGQVEIGQIVADNIFGSIGGKVISGLIAFMLISSISAMVWVGPRVTKAMAEDYQLWKFLSKTNKNGIPNKAIILQAIISLTMVFTGSFDQVLTYSAFILQLFVSLTVLSLFFIRKNNDLSGYKSPLFPLPQIIFLLISLWILIYLLVEQPVESLIGIGILLLGALSFLFNKAIESKK</sequence>
<evidence type="ECO:0000256" key="1">
    <source>
        <dbReference type="ARBA" id="ARBA00004141"/>
    </source>
</evidence>
<dbReference type="OrthoDB" id="9806937at2"/>
<dbReference type="GO" id="GO:0016020">
    <property type="term" value="C:membrane"/>
    <property type="evidence" value="ECO:0007669"/>
    <property type="project" value="UniProtKB-SubCell"/>
</dbReference>
<reference evidence="6 7" key="1">
    <citation type="submission" date="2019-09" db="EMBL/GenBank/DDBJ databases">
        <authorList>
            <person name="Cao W.R."/>
        </authorList>
    </citation>
    <scope>NUCLEOTIDE SEQUENCE [LARGE SCALE GENOMIC DNA]</scope>
    <source>
        <strain evidence="7">a4</strain>
    </source>
</reference>
<organism evidence="6 7">
    <name type="scientific">Tenacibaculum aiptasiae</name>
    <dbReference type="NCBI Taxonomy" id="426481"/>
    <lineage>
        <taxon>Bacteria</taxon>
        <taxon>Pseudomonadati</taxon>
        <taxon>Bacteroidota</taxon>
        <taxon>Flavobacteriia</taxon>
        <taxon>Flavobacteriales</taxon>
        <taxon>Flavobacteriaceae</taxon>
        <taxon>Tenacibaculum</taxon>
    </lineage>
</organism>
<evidence type="ECO:0000256" key="2">
    <source>
        <dbReference type="ARBA" id="ARBA00022692"/>
    </source>
</evidence>
<dbReference type="Gene3D" id="1.20.1740.10">
    <property type="entry name" value="Amino acid/polyamine transporter I"/>
    <property type="match status" value="1"/>
</dbReference>
<dbReference type="PIRSF" id="PIRSF006060">
    <property type="entry name" value="AA_transporter"/>
    <property type="match status" value="1"/>
</dbReference>
<name>A0A7J5A9R2_9FLAO</name>
<feature type="transmembrane region" description="Helical" evidence="5">
    <location>
        <begin position="311"/>
        <end position="328"/>
    </location>
</feature>